<comment type="caution">
    <text evidence="2">The sequence shown here is derived from an EMBL/GenBank/DDBJ whole genome shotgun (WGS) entry which is preliminary data.</text>
</comment>
<dbReference type="OrthoDB" id="4149784at2"/>
<dbReference type="Proteomes" id="UP000326979">
    <property type="component" value="Unassembled WGS sequence"/>
</dbReference>
<dbReference type="Pfam" id="PF12770">
    <property type="entry name" value="CHAT"/>
    <property type="match status" value="1"/>
</dbReference>
<dbReference type="PANTHER" id="PTHR10098:SF108">
    <property type="entry name" value="TETRATRICOPEPTIDE REPEAT PROTEIN 28"/>
    <property type="match status" value="1"/>
</dbReference>
<proteinExistence type="predicted"/>
<dbReference type="SUPFAM" id="SSF48452">
    <property type="entry name" value="TPR-like"/>
    <property type="match status" value="2"/>
</dbReference>
<dbReference type="InterPro" id="IPR024983">
    <property type="entry name" value="CHAT_dom"/>
</dbReference>
<reference evidence="2 3" key="1">
    <citation type="submission" date="2019-07" db="EMBL/GenBank/DDBJ databases">
        <title>New species of Amycolatopsis and Streptomyces.</title>
        <authorList>
            <person name="Duangmal K."/>
            <person name="Teo W.F.A."/>
            <person name="Lipun K."/>
        </authorList>
    </citation>
    <scope>NUCLEOTIDE SEQUENCE [LARGE SCALE GENOMIC DNA]</scope>
    <source>
        <strain evidence="2 3">TISTR 2346</strain>
    </source>
</reference>
<keyword evidence="3" id="KW-1185">Reference proteome</keyword>
<dbReference type="InterPro" id="IPR011990">
    <property type="entry name" value="TPR-like_helical_dom_sf"/>
</dbReference>
<name>A0A5N8VWV1_9ACTN</name>
<dbReference type="EMBL" id="VJZE01000030">
    <property type="protein sequence ID" value="MPY39751.1"/>
    <property type="molecule type" value="Genomic_DNA"/>
</dbReference>
<sequence>MSAAVDRRTREGHQLAADLRVLAVAGAAGTTEGIDDAYADVYGALALDVPGWLTGTAQQLGVLLDERWRLRRTSERIPLLRTAVRRATDEGLRAEIRATLQRELADALIEGVRVGRAEAFEEAVGLCDRALEIYTPQRRPHQFAHTSLLASAVQMDRIFGDLPANHARALAHGRDALRVFDAHNHPVEHADAQSTLGIVHQYWRPGERRASQEQALACYTEALELLLPAEFPHEFARTQNYLATAWWQRQSGSHRDNLEEALTCLRRALDIWTPEHFPVQHARLRHNMAIMYLDREHGSRGQNVERALHSAEQALRVFTEADFLVQYGQGLLNTAEMYLERTQGDRSHNVEEAIDRLRRATGIRTRDAFPNEYAVTQAGLAQAFRARIAGTREDNLRSAATGYREALSVWTLEQSTQDMRDTSLALAEVHAELGEWEAAGETYRRALEAEELLLAASTGISGQDAVLRGNRDAATRYGYTLHRLGHSAQAALTIEKGRAQSLTQALSLDAARPEAVTDPDLRHQYTQARAGLSQAHTDLNAPLPPGDPAQRRRTDLDRMRRFRTAKEAFDAAVTAIRRAQDPPDFLHAPLSEEQLLATAETFGPQHAIVYLAATPWGGIAAAVLSGTPHTSRPPGIRCLDLPDLTTATIDALVETTDQHGHLQGGYAAAQSGRVLERIIRESGAATLEEHARQLSTDPPPTLRTALTEALAHDGSARLATRPFSTLTTAEHGLLSETLAEALLRHELTRCLDVLGRAAMRPLVTWLTTHDVTSMILIPCGRLAAFPLASALLDDGRSVSETMPTSTAPNARSLAPRHPAARREGLSVLGDPAGNLPWGEAEALALHRLAGETGVPTDIRTHEAATRDWLLSALRTSRIVTASCHGSVDPDHILASSLHLARQESLLLGECLSSDLDLGGLRLLVLSACQTAAADWGGARDEVRNLAAAMMQAGAQAVLGSLWAVDDRATYLLMTRFAQQWLPAMSTHPPSWALAGAQHWLRTVTNAQLSTWESAITPPGTGAPRTRVARLAADLGLNTAPVGVLRGRRARLTDGDAQLVVRFTARHDDPSARPYEDPFYWAGFQLLGH</sequence>
<protein>
    <submittedName>
        <fullName evidence="2">CHAT domain-containing protein</fullName>
    </submittedName>
</protein>
<accession>A0A5N8VWV1</accession>
<evidence type="ECO:0000313" key="2">
    <source>
        <dbReference type="EMBL" id="MPY39751.1"/>
    </source>
</evidence>
<dbReference type="Gene3D" id="1.25.40.10">
    <property type="entry name" value="Tetratricopeptide repeat domain"/>
    <property type="match status" value="3"/>
</dbReference>
<dbReference type="PANTHER" id="PTHR10098">
    <property type="entry name" value="RAPSYN-RELATED"/>
    <property type="match status" value="1"/>
</dbReference>
<gene>
    <name evidence="2" type="ORF">FNH04_07410</name>
</gene>
<dbReference type="RefSeq" id="WP_152781557.1">
    <property type="nucleotide sequence ID" value="NZ_BAABEQ010000087.1"/>
</dbReference>
<feature type="domain" description="CHAT" evidence="1">
    <location>
        <begin position="749"/>
        <end position="1087"/>
    </location>
</feature>
<organism evidence="2 3">
    <name type="scientific">Streptomyces phyllanthi</name>
    <dbReference type="NCBI Taxonomy" id="1803180"/>
    <lineage>
        <taxon>Bacteria</taxon>
        <taxon>Bacillati</taxon>
        <taxon>Actinomycetota</taxon>
        <taxon>Actinomycetes</taxon>
        <taxon>Kitasatosporales</taxon>
        <taxon>Streptomycetaceae</taxon>
        <taxon>Streptomyces</taxon>
    </lineage>
</organism>
<dbReference type="AlphaFoldDB" id="A0A5N8VWV1"/>
<evidence type="ECO:0000259" key="1">
    <source>
        <dbReference type="Pfam" id="PF12770"/>
    </source>
</evidence>
<evidence type="ECO:0000313" key="3">
    <source>
        <dbReference type="Proteomes" id="UP000326979"/>
    </source>
</evidence>